<comment type="caution">
    <text evidence="1">The sequence shown here is derived from an EMBL/GenBank/DDBJ whole genome shotgun (WGS) entry which is preliminary data.</text>
</comment>
<sequence length="121" mass="13872">MVENIPGKGKDLRGDALMEDTKHALFLCNWARDVWSSMNLIDLTDRVAQISIEEMLTMAKDRGQSTLEIMLMVMWRIWCARNSKAHGGEEIEPNKIIESARVILEDFNRANSRSEEHNVTP</sequence>
<proteinExistence type="predicted"/>
<keyword evidence="2" id="KW-1185">Reference proteome</keyword>
<accession>A0ABQ5JBK7</accession>
<name>A0ABQ5JBK7_9ASTR</name>
<evidence type="ECO:0008006" key="3">
    <source>
        <dbReference type="Google" id="ProtNLM"/>
    </source>
</evidence>
<gene>
    <name evidence="1" type="ORF">Tco_1132337</name>
</gene>
<organism evidence="1 2">
    <name type="scientific">Tanacetum coccineum</name>
    <dbReference type="NCBI Taxonomy" id="301880"/>
    <lineage>
        <taxon>Eukaryota</taxon>
        <taxon>Viridiplantae</taxon>
        <taxon>Streptophyta</taxon>
        <taxon>Embryophyta</taxon>
        <taxon>Tracheophyta</taxon>
        <taxon>Spermatophyta</taxon>
        <taxon>Magnoliopsida</taxon>
        <taxon>eudicotyledons</taxon>
        <taxon>Gunneridae</taxon>
        <taxon>Pentapetalae</taxon>
        <taxon>asterids</taxon>
        <taxon>campanulids</taxon>
        <taxon>Asterales</taxon>
        <taxon>Asteraceae</taxon>
        <taxon>Asteroideae</taxon>
        <taxon>Anthemideae</taxon>
        <taxon>Anthemidinae</taxon>
        <taxon>Tanacetum</taxon>
    </lineage>
</organism>
<reference evidence="1" key="2">
    <citation type="submission" date="2022-01" db="EMBL/GenBank/DDBJ databases">
        <authorList>
            <person name="Yamashiro T."/>
            <person name="Shiraishi A."/>
            <person name="Satake H."/>
            <person name="Nakayama K."/>
        </authorList>
    </citation>
    <scope>NUCLEOTIDE SEQUENCE</scope>
</reference>
<dbReference type="EMBL" id="BQNB010021773">
    <property type="protein sequence ID" value="GJU09941.1"/>
    <property type="molecule type" value="Genomic_DNA"/>
</dbReference>
<evidence type="ECO:0000313" key="1">
    <source>
        <dbReference type="EMBL" id="GJU09941.1"/>
    </source>
</evidence>
<protein>
    <recommendedName>
        <fullName evidence="3">DUF4145 domain-containing protein</fullName>
    </recommendedName>
</protein>
<dbReference type="Proteomes" id="UP001151760">
    <property type="component" value="Unassembled WGS sequence"/>
</dbReference>
<evidence type="ECO:0000313" key="2">
    <source>
        <dbReference type="Proteomes" id="UP001151760"/>
    </source>
</evidence>
<reference evidence="1" key="1">
    <citation type="journal article" date="2022" name="Int. J. Mol. Sci.">
        <title>Draft Genome of Tanacetum Coccineum: Genomic Comparison of Closely Related Tanacetum-Family Plants.</title>
        <authorList>
            <person name="Yamashiro T."/>
            <person name="Shiraishi A."/>
            <person name="Nakayama K."/>
            <person name="Satake H."/>
        </authorList>
    </citation>
    <scope>NUCLEOTIDE SEQUENCE</scope>
</reference>